<feature type="transmembrane region" description="Helical" evidence="1">
    <location>
        <begin position="20"/>
        <end position="41"/>
    </location>
</feature>
<feature type="transmembrane region" description="Helical" evidence="1">
    <location>
        <begin position="97"/>
        <end position="117"/>
    </location>
</feature>
<organism evidence="2 3">
    <name type="scientific">Diploscapter pachys</name>
    <dbReference type="NCBI Taxonomy" id="2018661"/>
    <lineage>
        <taxon>Eukaryota</taxon>
        <taxon>Metazoa</taxon>
        <taxon>Ecdysozoa</taxon>
        <taxon>Nematoda</taxon>
        <taxon>Chromadorea</taxon>
        <taxon>Rhabditida</taxon>
        <taxon>Rhabditina</taxon>
        <taxon>Rhabditomorpha</taxon>
        <taxon>Rhabditoidea</taxon>
        <taxon>Rhabditidae</taxon>
        <taxon>Diploscapter</taxon>
    </lineage>
</organism>
<name>A0A2A2K2S0_9BILA</name>
<dbReference type="OrthoDB" id="5874643at2759"/>
<keyword evidence="1" id="KW-0812">Transmembrane</keyword>
<gene>
    <name evidence="2" type="ORF">WR25_11020</name>
</gene>
<keyword evidence="3" id="KW-1185">Reference proteome</keyword>
<dbReference type="EMBL" id="LIAE01009784">
    <property type="protein sequence ID" value="PAV68257.1"/>
    <property type="molecule type" value="Genomic_DNA"/>
</dbReference>
<accession>A0A2A2K2S0</accession>
<evidence type="ECO:0000256" key="1">
    <source>
        <dbReference type="SAM" id="Phobius"/>
    </source>
</evidence>
<dbReference type="AlphaFoldDB" id="A0A2A2K2S0"/>
<sequence>MRILSAFCTTLFCFINPGMYYNVIILCLLHLVLTCLSLYAIYSCRPGLLKAFLVDICVSLAILLQFFSISLAMYWHFNTKGQIADRETTKRHLRNVYVSGAFLVFYVVWIAISYSAYKDTCRLRADFMYWIVEERLSQQCRHNVSIDRSRSSKGSKCSNRSVKSEQVGARSYVHHDRKYSLVNATLSVPL</sequence>
<feature type="transmembrane region" description="Helical" evidence="1">
    <location>
        <begin position="53"/>
        <end position="77"/>
    </location>
</feature>
<keyword evidence="1" id="KW-0472">Membrane</keyword>
<proteinExistence type="predicted"/>
<dbReference type="Proteomes" id="UP000218231">
    <property type="component" value="Unassembled WGS sequence"/>
</dbReference>
<protein>
    <recommendedName>
        <fullName evidence="4">MARVEL domain-containing protein</fullName>
    </recommendedName>
</protein>
<evidence type="ECO:0000313" key="2">
    <source>
        <dbReference type="EMBL" id="PAV68257.1"/>
    </source>
</evidence>
<keyword evidence="1" id="KW-1133">Transmembrane helix</keyword>
<evidence type="ECO:0008006" key="4">
    <source>
        <dbReference type="Google" id="ProtNLM"/>
    </source>
</evidence>
<evidence type="ECO:0000313" key="3">
    <source>
        <dbReference type="Proteomes" id="UP000218231"/>
    </source>
</evidence>
<reference evidence="2 3" key="1">
    <citation type="journal article" date="2017" name="Curr. Biol.">
        <title>Genome architecture and evolution of a unichromosomal asexual nematode.</title>
        <authorList>
            <person name="Fradin H."/>
            <person name="Zegar C."/>
            <person name="Gutwein M."/>
            <person name="Lucas J."/>
            <person name="Kovtun M."/>
            <person name="Corcoran D."/>
            <person name="Baugh L.R."/>
            <person name="Kiontke K."/>
            <person name="Gunsalus K."/>
            <person name="Fitch D.H."/>
            <person name="Piano F."/>
        </authorList>
    </citation>
    <scope>NUCLEOTIDE SEQUENCE [LARGE SCALE GENOMIC DNA]</scope>
    <source>
        <strain evidence="2">PF1309</strain>
    </source>
</reference>
<comment type="caution">
    <text evidence="2">The sequence shown here is derived from an EMBL/GenBank/DDBJ whole genome shotgun (WGS) entry which is preliminary data.</text>
</comment>